<keyword evidence="9" id="KW-1185">Reference proteome</keyword>
<gene>
    <name evidence="8" type="ORF">CDO81_24070</name>
</gene>
<evidence type="ECO:0000256" key="1">
    <source>
        <dbReference type="ARBA" id="ARBA00010641"/>
    </source>
</evidence>
<dbReference type="GO" id="GO:0003677">
    <property type="term" value="F:DNA binding"/>
    <property type="evidence" value="ECO:0007669"/>
    <property type="project" value="UniProtKB-KW"/>
</dbReference>
<evidence type="ECO:0000313" key="9">
    <source>
        <dbReference type="Proteomes" id="UP000197446"/>
    </source>
</evidence>
<dbReference type="Gene3D" id="1.10.1740.10">
    <property type="match status" value="1"/>
</dbReference>
<evidence type="ECO:0000256" key="3">
    <source>
        <dbReference type="ARBA" id="ARBA00023082"/>
    </source>
</evidence>
<keyword evidence="2" id="KW-0805">Transcription regulation</keyword>
<keyword evidence="5" id="KW-0804">Transcription</keyword>
<sequence length="184" mass="20513">MSDPRDSVEQRLRPLWLAAQAGDEAAYRKSLELMSQRLRAYFRRRMSDAPHDLEDLVQETLLAVHLQRGTFDAAVPVTAWLHAIARHKLVDLWRRTGRKGAVTDSFDDLDEAAHPVAPSAAPSRDLGVLLERLPLAMRRSIVNTKIEGLSVAEAARLEGVSESSVKVNVHRGLQRLAKLIRGTP</sequence>
<dbReference type="NCBIfam" id="NF009191">
    <property type="entry name" value="PRK12539.1"/>
    <property type="match status" value="1"/>
</dbReference>
<evidence type="ECO:0000259" key="7">
    <source>
        <dbReference type="Pfam" id="PF08281"/>
    </source>
</evidence>
<comment type="similarity">
    <text evidence="1">Belongs to the sigma-70 factor family. ECF subfamily.</text>
</comment>
<keyword evidence="3" id="KW-0731">Sigma factor</keyword>
<dbReference type="InterPro" id="IPR013325">
    <property type="entry name" value="RNA_pol_sigma_r2"/>
</dbReference>
<dbReference type="InterPro" id="IPR013249">
    <property type="entry name" value="RNA_pol_sigma70_r4_t2"/>
</dbReference>
<dbReference type="RefSeq" id="WP_088485795.1">
    <property type="nucleotide sequence ID" value="NZ_NISI01000014.1"/>
</dbReference>
<dbReference type="InterPro" id="IPR039425">
    <property type="entry name" value="RNA_pol_sigma-70-like"/>
</dbReference>
<dbReference type="Pfam" id="PF08281">
    <property type="entry name" value="Sigma70_r4_2"/>
    <property type="match status" value="1"/>
</dbReference>
<dbReference type="Proteomes" id="UP000197446">
    <property type="component" value="Unassembled WGS sequence"/>
</dbReference>
<dbReference type="GO" id="GO:0016987">
    <property type="term" value="F:sigma factor activity"/>
    <property type="evidence" value="ECO:0007669"/>
    <property type="project" value="UniProtKB-KW"/>
</dbReference>
<evidence type="ECO:0000256" key="2">
    <source>
        <dbReference type="ARBA" id="ARBA00023015"/>
    </source>
</evidence>
<organism evidence="8 9">
    <name type="scientific">Roseateles puraquae</name>
    <dbReference type="NCBI Taxonomy" id="431059"/>
    <lineage>
        <taxon>Bacteria</taxon>
        <taxon>Pseudomonadati</taxon>
        <taxon>Pseudomonadota</taxon>
        <taxon>Betaproteobacteria</taxon>
        <taxon>Burkholderiales</taxon>
        <taxon>Sphaerotilaceae</taxon>
        <taxon>Roseateles</taxon>
    </lineage>
</organism>
<dbReference type="InterPro" id="IPR014284">
    <property type="entry name" value="RNA_pol_sigma-70_dom"/>
</dbReference>
<protein>
    <submittedName>
        <fullName evidence="8">RNA polymerase subunit sigma</fullName>
    </submittedName>
</protein>
<comment type="caution">
    <text evidence="8">The sequence shown here is derived from an EMBL/GenBank/DDBJ whole genome shotgun (WGS) entry which is preliminary data.</text>
</comment>
<dbReference type="SUPFAM" id="SSF88659">
    <property type="entry name" value="Sigma3 and sigma4 domains of RNA polymerase sigma factors"/>
    <property type="match status" value="1"/>
</dbReference>
<dbReference type="NCBIfam" id="TIGR02937">
    <property type="entry name" value="sigma70-ECF"/>
    <property type="match status" value="1"/>
</dbReference>
<proteinExistence type="inferred from homology"/>
<feature type="domain" description="RNA polymerase sigma-70 region 2" evidence="6">
    <location>
        <begin position="37"/>
        <end position="98"/>
    </location>
</feature>
<keyword evidence="4" id="KW-0238">DNA-binding</keyword>
<accession>A0A254N3Y4</accession>
<evidence type="ECO:0000256" key="5">
    <source>
        <dbReference type="ARBA" id="ARBA00023163"/>
    </source>
</evidence>
<dbReference type="PANTHER" id="PTHR43133:SF58">
    <property type="entry name" value="ECF RNA POLYMERASE SIGMA FACTOR SIGD"/>
    <property type="match status" value="1"/>
</dbReference>
<dbReference type="Gene3D" id="1.10.10.10">
    <property type="entry name" value="Winged helix-like DNA-binding domain superfamily/Winged helix DNA-binding domain"/>
    <property type="match status" value="1"/>
</dbReference>
<dbReference type="InterPro" id="IPR007627">
    <property type="entry name" value="RNA_pol_sigma70_r2"/>
</dbReference>
<evidence type="ECO:0000313" key="8">
    <source>
        <dbReference type="EMBL" id="OWR00810.1"/>
    </source>
</evidence>
<name>A0A254N3Y4_9BURK</name>
<dbReference type="AlphaFoldDB" id="A0A254N3Y4"/>
<reference evidence="8 9" key="1">
    <citation type="journal article" date="2007" name="Int. J. Syst. Evol. Microbiol.">
        <title>Description of Pelomonas aquatica sp. nov. and Pelomonas puraquae sp. nov., isolated from industrial and haemodialysis water.</title>
        <authorList>
            <person name="Gomila M."/>
            <person name="Bowien B."/>
            <person name="Falsen E."/>
            <person name="Moore E.R."/>
            <person name="Lalucat J."/>
        </authorList>
    </citation>
    <scope>NUCLEOTIDE SEQUENCE [LARGE SCALE GENOMIC DNA]</scope>
    <source>
        <strain evidence="8 9">CCUG 52769</strain>
    </source>
</reference>
<dbReference type="Pfam" id="PF04542">
    <property type="entry name" value="Sigma70_r2"/>
    <property type="match status" value="1"/>
</dbReference>
<evidence type="ECO:0000259" key="6">
    <source>
        <dbReference type="Pfam" id="PF04542"/>
    </source>
</evidence>
<dbReference type="OrthoDB" id="8535698at2"/>
<dbReference type="InterPro" id="IPR013324">
    <property type="entry name" value="RNA_pol_sigma_r3/r4-like"/>
</dbReference>
<dbReference type="InterPro" id="IPR036388">
    <property type="entry name" value="WH-like_DNA-bd_sf"/>
</dbReference>
<dbReference type="SUPFAM" id="SSF88946">
    <property type="entry name" value="Sigma2 domain of RNA polymerase sigma factors"/>
    <property type="match status" value="1"/>
</dbReference>
<dbReference type="GO" id="GO:0006352">
    <property type="term" value="P:DNA-templated transcription initiation"/>
    <property type="evidence" value="ECO:0007669"/>
    <property type="project" value="InterPro"/>
</dbReference>
<dbReference type="PANTHER" id="PTHR43133">
    <property type="entry name" value="RNA POLYMERASE ECF-TYPE SIGMA FACTO"/>
    <property type="match status" value="1"/>
</dbReference>
<dbReference type="EMBL" id="NISI01000014">
    <property type="protein sequence ID" value="OWR00810.1"/>
    <property type="molecule type" value="Genomic_DNA"/>
</dbReference>
<evidence type="ECO:0000256" key="4">
    <source>
        <dbReference type="ARBA" id="ARBA00023125"/>
    </source>
</evidence>
<feature type="domain" description="RNA polymerase sigma factor 70 region 4 type 2" evidence="7">
    <location>
        <begin position="125"/>
        <end position="176"/>
    </location>
</feature>